<name>K5VYB8_PHACS</name>
<feature type="domain" description="Amine oxidase" evidence="2">
    <location>
        <begin position="10"/>
        <end position="289"/>
    </location>
</feature>
<accession>K5VYB8</accession>
<dbReference type="InParanoid" id="K5VYB8"/>
<dbReference type="InterPro" id="IPR036188">
    <property type="entry name" value="FAD/NAD-bd_sf"/>
</dbReference>
<proteinExistence type="predicted"/>
<dbReference type="STRING" id="650164.K5VYB8"/>
<dbReference type="InterPro" id="IPR002937">
    <property type="entry name" value="Amino_oxidase"/>
</dbReference>
<evidence type="ECO:0000313" key="3">
    <source>
        <dbReference type="EMBL" id="EKM51785.1"/>
    </source>
</evidence>
<dbReference type="GeneID" id="18918191"/>
<keyword evidence="1" id="KW-0812">Transmembrane</keyword>
<dbReference type="EMBL" id="JH930476">
    <property type="protein sequence ID" value="EKM51785.1"/>
    <property type="molecule type" value="Genomic_DNA"/>
</dbReference>
<dbReference type="GO" id="GO:0016491">
    <property type="term" value="F:oxidoreductase activity"/>
    <property type="evidence" value="ECO:0007669"/>
    <property type="project" value="InterPro"/>
</dbReference>
<evidence type="ECO:0000256" key="1">
    <source>
        <dbReference type="SAM" id="Phobius"/>
    </source>
</evidence>
<dbReference type="OrthoDB" id="5977668at2759"/>
<dbReference type="PANTHER" id="PTHR42923">
    <property type="entry name" value="PROTOPORPHYRINOGEN OXIDASE"/>
    <property type="match status" value="1"/>
</dbReference>
<dbReference type="RefSeq" id="XP_007399583.1">
    <property type="nucleotide sequence ID" value="XM_007399521.1"/>
</dbReference>
<dbReference type="AlphaFoldDB" id="K5VYB8"/>
<keyword evidence="1" id="KW-0472">Membrane</keyword>
<dbReference type="KEGG" id="pco:PHACADRAFT_262126"/>
<dbReference type="Proteomes" id="UP000008370">
    <property type="component" value="Unassembled WGS sequence"/>
</dbReference>
<reference evidence="3 4" key="1">
    <citation type="journal article" date="2012" name="BMC Genomics">
        <title>Comparative genomics of the white-rot fungi, Phanerochaete carnosa and P. chrysosporium, to elucidate the genetic basis of the distinct wood types they colonize.</title>
        <authorList>
            <person name="Suzuki H."/>
            <person name="MacDonald J."/>
            <person name="Syed K."/>
            <person name="Salamov A."/>
            <person name="Hori C."/>
            <person name="Aerts A."/>
            <person name="Henrissat B."/>
            <person name="Wiebenga A."/>
            <person name="vanKuyk P.A."/>
            <person name="Barry K."/>
            <person name="Lindquist E."/>
            <person name="LaButti K."/>
            <person name="Lapidus A."/>
            <person name="Lucas S."/>
            <person name="Coutinho P."/>
            <person name="Gong Y."/>
            <person name="Samejima M."/>
            <person name="Mahadevan R."/>
            <person name="Abou-Zaid M."/>
            <person name="de Vries R.P."/>
            <person name="Igarashi K."/>
            <person name="Yadav J.S."/>
            <person name="Grigoriev I.V."/>
            <person name="Master E.R."/>
        </authorList>
    </citation>
    <scope>NUCLEOTIDE SEQUENCE [LARGE SCALE GENOMIC DNA]</scope>
    <source>
        <strain evidence="3 4">HHB-10118-sp</strain>
    </source>
</reference>
<dbReference type="InterPro" id="IPR050464">
    <property type="entry name" value="Zeta_carotene_desat/Oxidored"/>
</dbReference>
<keyword evidence="4" id="KW-1185">Reference proteome</keyword>
<keyword evidence="1" id="KW-1133">Transmembrane helix</keyword>
<dbReference type="Gene3D" id="3.50.50.60">
    <property type="entry name" value="FAD/NAD(P)-binding domain"/>
    <property type="match status" value="1"/>
</dbReference>
<dbReference type="Gene3D" id="3.90.660.20">
    <property type="entry name" value="Protoporphyrinogen oxidase, mitochondrial, domain 2"/>
    <property type="match status" value="1"/>
</dbReference>
<dbReference type="HOGENOM" id="CLU_028123_2_1_1"/>
<protein>
    <recommendedName>
        <fullName evidence="2">Amine oxidase domain-containing protein</fullName>
    </recommendedName>
</protein>
<dbReference type="Gene3D" id="1.10.3110.10">
    <property type="entry name" value="protoporphyrinogen ix oxidase, domain 3"/>
    <property type="match status" value="1"/>
</dbReference>
<dbReference type="SUPFAM" id="SSF51905">
    <property type="entry name" value="FAD/NAD(P)-binding domain"/>
    <property type="match status" value="1"/>
</dbReference>
<evidence type="ECO:0000313" key="4">
    <source>
        <dbReference type="Proteomes" id="UP000008370"/>
    </source>
</evidence>
<feature type="transmembrane region" description="Helical" evidence="1">
    <location>
        <begin position="496"/>
        <end position="516"/>
    </location>
</feature>
<gene>
    <name evidence="3" type="ORF">PHACADRAFT_262126</name>
</gene>
<dbReference type="Pfam" id="PF01593">
    <property type="entry name" value="Amino_oxidase"/>
    <property type="match status" value="1"/>
</dbReference>
<sequence>MKVAVVGSGVSGLAATWLLNEHSDHEVHLFEADTRVGGHANTVSFEQPGAKGAPGVDVDTGFIVFNPSTYPNFLRFLHLYPELKAAVQPTDMTFSVSRDDGVFEWAGKGLGSLFCQSMRVFDRSMWSMIYDIFRFNACAPRRFGEEKGEELSIGEYLKKEGYSDSFKDNYLIPMTAAIWSTPPDICALDFPVRTLVQFMSNHNLLQITGKPSWLTLRGGSRVYVDRIVSSLPPSHLHLASPVRAVSTFPTTTPSPRTSKAKHEVHLQLASGVVEVFDHIILACHADSALEILHQGKSVGGPSDEEQRVLEMFKFNQNEVVLHSDVRLMPKKRAAWSCWNYLTYSEVDNETGKSKANVNKVALTYWMNDLQHISEKKHGPVFVTLNPPFEPAPDKVVAKFKYEHPVVDSRAVTAQRLISSIQNVRGISYAGAWLKYGFHEDGFTTGLRAALALQEHTPNGDAIRCPFDVRDAEHEPRTNTFAVLFFGVLEQTGTRVGLGHVLGFLLDVLSALLYVMFSSIS</sequence>
<evidence type="ECO:0000259" key="2">
    <source>
        <dbReference type="Pfam" id="PF01593"/>
    </source>
</evidence>
<organism evidence="3 4">
    <name type="scientific">Phanerochaete carnosa (strain HHB-10118-sp)</name>
    <name type="common">White-rot fungus</name>
    <name type="synonym">Peniophora carnosa</name>
    <dbReference type="NCBI Taxonomy" id="650164"/>
    <lineage>
        <taxon>Eukaryota</taxon>
        <taxon>Fungi</taxon>
        <taxon>Dikarya</taxon>
        <taxon>Basidiomycota</taxon>
        <taxon>Agaricomycotina</taxon>
        <taxon>Agaricomycetes</taxon>
        <taxon>Polyporales</taxon>
        <taxon>Phanerochaetaceae</taxon>
        <taxon>Phanerochaete</taxon>
    </lineage>
</organism>
<dbReference type="PANTHER" id="PTHR42923:SF17">
    <property type="entry name" value="AMINE OXIDASE DOMAIN-CONTAINING PROTEIN"/>
    <property type="match status" value="1"/>
</dbReference>